<organism evidence="2 3">
    <name type="scientific">Penicillium canariense</name>
    <dbReference type="NCBI Taxonomy" id="189055"/>
    <lineage>
        <taxon>Eukaryota</taxon>
        <taxon>Fungi</taxon>
        <taxon>Dikarya</taxon>
        <taxon>Ascomycota</taxon>
        <taxon>Pezizomycotina</taxon>
        <taxon>Eurotiomycetes</taxon>
        <taxon>Eurotiomycetidae</taxon>
        <taxon>Eurotiales</taxon>
        <taxon>Aspergillaceae</taxon>
        <taxon>Penicillium</taxon>
    </lineage>
</organism>
<feature type="compositionally biased region" description="Basic and acidic residues" evidence="1">
    <location>
        <begin position="23"/>
        <end position="34"/>
    </location>
</feature>
<feature type="region of interest" description="Disordered" evidence="1">
    <location>
        <begin position="23"/>
        <end position="231"/>
    </location>
</feature>
<feature type="compositionally biased region" description="Polar residues" evidence="1">
    <location>
        <begin position="193"/>
        <end position="209"/>
    </location>
</feature>
<name>A0A9W9IH00_9EURO</name>
<proteinExistence type="predicted"/>
<comment type="caution">
    <text evidence="2">The sequence shown here is derived from an EMBL/GenBank/DDBJ whole genome shotgun (WGS) entry which is preliminary data.</text>
</comment>
<gene>
    <name evidence="2" type="ORF">N7482_002892</name>
</gene>
<dbReference type="AlphaFoldDB" id="A0A9W9IH00"/>
<accession>A0A9W9IH00</accession>
<feature type="region of interest" description="Disordered" evidence="1">
    <location>
        <begin position="249"/>
        <end position="392"/>
    </location>
</feature>
<dbReference type="GeneID" id="81424193"/>
<keyword evidence="3" id="KW-1185">Reference proteome</keyword>
<sequence>MDDPDPYGVKALEAEGMFIREAGSKVRPSHDAFEFRPNPSSPVYATFSRRSLDSSPRNSWRASGQSYASVDRGTQTNDAPLTALTSVSRASSQSTNGSAGGSTPNTWEEEDGSRWDTVPIHGGEGKVEGIKEEGEEEENAKDRNGHAKAERNPAIESDDDIEVHEVITNATPTKQESPEDQADAADSRRLRDSTSPTALSHTSRSTEQTDAVPEAIESTDQPAESAGLLPTVKTLQTNTAVPAVVDEVDVNESDTEVPADKDEFLSARGDNEDDAEPNTLAEDVSVLQALDTQTGFKESVAEAEDSKADSNAGKQEVKGAEDVLSQLEEKFPSPQVESPTEKLDIGQSLHQLPSSNNLEAPEAEAESSDDTIEMPAEQKLHTPDISPKTQEA</sequence>
<feature type="compositionally biased region" description="Basic and acidic residues" evidence="1">
    <location>
        <begin position="123"/>
        <end position="132"/>
    </location>
</feature>
<feature type="compositionally biased region" description="Basic and acidic residues" evidence="1">
    <location>
        <begin position="315"/>
        <end position="331"/>
    </location>
</feature>
<reference evidence="2" key="1">
    <citation type="submission" date="2022-11" db="EMBL/GenBank/DDBJ databases">
        <authorList>
            <person name="Petersen C."/>
        </authorList>
    </citation>
    <scope>NUCLEOTIDE SEQUENCE</scope>
    <source>
        <strain evidence="2">IBT 26290</strain>
    </source>
</reference>
<dbReference type="EMBL" id="JAPQKN010000001">
    <property type="protein sequence ID" value="KAJ5177015.1"/>
    <property type="molecule type" value="Genomic_DNA"/>
</dbReference>
<dbReference type="OrthoDB" id="443981at2759"/>
<protein>
    <submittedName>
        <fullName evidence="2">Uncharacterized protein</fullName>
    </submittedName>
</protein>
<evidence type="ECO:0000256" key="1">
    <source>
        <dbReference type="SAM" id="MobiDB-lite"/>
    </source>
</evidence>
<evidence type="ECO:0000313" key="2">
    <source>
        <dbReference type="EMBL" id="KAJ5177015.1"/>
    </source>
</evidence>
<dbReference type="Proteomes" id="UP001149163">
    <property type="component" value="Unassembled WGS sequence"/>
</dbReference>
<feature type="compositionally biased region" description="Basic and acidic residues" evidence="1">
    <location>
        <begin position="140"/>
        <end position="153"/>
    </location>
</feature>
<dbReference type="RefSeq" id="XP_056548623.1">
    <property type="nucleotide sequence ID" value="XM_056685017.1"/>
</dbReference>
<reference evidence="2" key="2">
    <citation type="journal article" date="2023" name="IMA Fungus">
        <title>Comparative genomic study of the Penicillium genus elucidates a diverse pangenome and 15 lateral gene transfer events.</title>
        <authorList>
            <person name="Petersen C."/>
            <person name="Sorensen T."/>
            <person name="Nielsen M.R."/>
            <person name="Sondergaard T.E."/>
            <person name="Sorensen J.L."/>
            <person name="Fitzpatrick D.A."/>
            <person name="Frisvad J.C."/>
            <person name="Nielsen K.L."/>
        </authorList>
    </citation>
    <scope>NUCLEOTIDE SEQUENCE</scope>
    <source>
        <strain evidence="2">IBT 26290</strain>
    </source>
</reference>
<evidence type="ECO:0000313" key="3">
    <source>
        <dbReference type="Proteomes" id="UP001149163"/>
    </source>
</evidence>
<feature type="compositionally biased region" description="Polar residues" evidence="1">
    <location>
        <begin position="53"/>
        <end position="106"/>
    </location>
</feature>
<feature type="compositionally biased region" description="Acidic residues" evidence="1">
    <location>
        <begin position="361"/>
        <end position="372"/>
    </location>
</feature>